<comment type="caution">
    <text evidence="1">The sequence shown here is derived from an EMBL/GenBank/DDBJ whole genome shotgun (WGS) entry which is preliminary data.</text>
</comment>
<dbReference type="EMBL" id="BPQG01000007">
    <property type="protein sequence ID" value="GJD42943.1"/>
    <property type="molecule type" value="Genomic_DNA"/>
</dbReference>
<dbReference type="RefSeq" id="WP_147754171.1">
    <property type="nucleotide sequence ID" value="NZ_BPQG01000007.1"/>
</dbReference>
<evidence type="ECO:0000313" key="2">
    <source>
        <dbReference type="Proteomes" id="UP001055117"/>
    </source>
</evidence>
<sequence length="68" mass="7574">MKRRPSRDFDALSQAQIAAGRTDARRVDAARLMSAQAPKRMADLLDAIQHVTEAATGERSFLHVRPRS</sequence>
<gene>
    <name evidence="1" type="ORF">AFCDBAGC_0785</name>
</gene>
<protein>
    <submittedName>
        <fullName evidence="1">Uncharacterized protein</fullName>
    </submittedName>
</protein>
<accession>A0ABQ4QCP3</accession>
<dbReference type="Proteomes" id="UP001055117">
    <property type="component" value="Unassembled WGS sequence"/>
</dbReference>
<proteinExistence type="predicted"/>
<organism evidence="1 2">
    <name type="scientific">Methylobacterium cerastii</name>
    <dbReference type="NCBI Taxonomy" id="932741"/>
    <lineage>
        <taxon>Bacteria</taxon>
        <taxon>Pseudomonadati</taxon>
        <taxon>Pseudomonadota</taxon>
        <taxon>Alphaproteobacteria</taxon>
        <taxon>Hyphomicrobiales</taxon>
        <taxon>Methylobacteriaceae</taxon>
        <taxon>Methylobacterium</taxon>
    </lineage>
</organism>
<name>A0ABQ4QCP3_9HYPH</name>
<reference evidence="1 2" key="1">
    <citation type="journal article" date="2021" name="Front. Microbiol.">
        <title>Comprehensive Comparative Genomics and Phenotyping of Methylobacterium Species.</title>
        <authorList>
            <person name="Alessa O."/>
            <person name="Ogura Y."/>
            <person name="Fujitani Y."/>
            <person name="Takami H."/>
            <person name="Hayashi T."/>
            <person name="Sahin N."/>
            <person name="Tani A."/>
        </authorList>
    </citation>
    <scope>NUCLEOTIDE SEQUENCE [LARGE SCALE GENOMIC DNA]</scope>
    <source>
        <strain evidence="1 2">DSM 23679</strain>
    </source>
</reference>
<evidence type="ECO:0000313" key="1">
    <source>
        <dbReference type="EMBL" id="GJD42943.1"/>
    </source>
</evidence>
<keyword evidence="2" id="KW-1185">Reference proteome</keyword>